<evidence type="ECO:0000259" key="4">
    <source>
        <dbReference type="PROSITE" id="PS51294"/>
    </source>
</evidence>
<dbReference type="EMBL" id="PSQE01000007">
    <property type="protein sequence ID" value="RHN45596.1"/>
    <property type="molecule type" value="Genomic_DNA"/>
</dbReference>
<comment type="caution">
    <text evidence="5">The sequence shown here is derived from an EMBL/GenBank/DDBJ whole genome shotgun (WGS) entry which is preliminary data.</text>
</comment>
<keyword evidence="2" id="KW-0539">Nucleus</keyword>
<comment type="subcellular location">
    <subcellularLocation>
        <location evidence="1">Nucleus</location>
    </subcellularLocation>
</comment>
<dbReference type="InterPro" id="IPR050560">
    <property type="entry name" value="MYB_TF"/>
</dbReference>
<dbReference type="Gene3D" id="1.10.10.60">
    <property type="entry name" value="Homeodomain-like"/>
    <property type="match status" value="2"/>
</dbReference>
<accession>A0A396GWT1</accession>
<evidence type="ECO:0000256" key="1">
    <source>
        <dbReference type="ARBA" id="ARBA00004123"/>
    </source>
</evidence>
<dbReference type="GO" id="GO:0005634">
    <property type="term" value="C:nucleus"/>
    <property type="evidence" value="ECO:0007669"/>
    <property type="project" value="UniProtKB-SubCell"/>
</dbReference>
<feature type="domain" description="HTH myb-type" evidence="4">
    <location>
        <begin position="175"/>
        <end position="224"/>
    </location>
</feature>
<dbReference type="InterPro" id="IPR009057">
    <property type="entry name" value="Homeodomain-like_sf"/>
</dbReference>
<dbReference type="PANTHER" id="PTHR45614">
    <property type="entry name" value="MYB PROTEIN-RELATED"/>
    <property type="match status" value="1"/>
</dbReference>
<dbReference type="SUPFAM" id="SSF46689">
    <property type="entry name" value="Homeodomain-like"/>
    <property type="match status" value="1"/>
</dbReference>
<evidence type="ECO:0000256" key="2">
    <source>
        <dbReference type="ARBA" id="ARBA00023242"/>
    </source>
</evidence>
<dbReference type="InterPro" id="IPR017930">
    <property type="entry name" value="Myb_dom"/>
</dbReference>
<dbReference type="PROSITE" id="PS50090">
    <property type="entry name" value="MYB_LIKE"/>
    <property type="match status" value="2"/>
</dbReference>
<protein>
    <submittedName>
        <fullName evidence="5">Putative transcription factor MYB-HB-like family</fullName>
    </submittedName>
</protein>
<proteinExistence type="predicted"/>
<dbReference type="PROSITE" id="PS51294">
    <property type="entry name" value="HTH_MYB"/>
    <property type="match status" value="2"/>
</dbReference>
<reference evidence="5" key="1">
    <citation type="journal article" date="2018" name="Nat. Plants">
        <title>Whole-genome landscape of Medicago truncatula symbiotic genes.</title>
        <authorList>
            <person name="Pecrix Y."/>
            <person name="Gamas P."/>
            <person name="Carrere S."/>
        </authorList>
    </citation>
    <scope>NUCLEOTIDE SEQUENCE</scope>
    <source>
        <tissue evidence="5">Leaves</tissue>
    </source>
</reference>
<feature type="domain" description="Myb-like" evidence="3">
    <location>
        <begin position="225"/>
        <end position="275"/>
    </location>
</feature>
<dbReference type="AlphaFoldDB" id="A0A396GWT1"/>
<feature type="domain" description="Myb-like" evidence="3">
    <location>
        <begin position="175"/>
        <end position="224"/>
    </location>
</feature>
<sequence length="359" mass="41715">MEFNPNCIENVPYMYVVFPQNHYMKPEISTMVSLPPLNEANHHFVLASIGHSSTGPFLMIPTPSFKPTHTNETIEGVVNNSDSMAFVTNNGKMEAVHGYLNTNKDFWNCYQNNSLQSGETSESQLQEMMFKLKEHLYSVDRAQNNLMDVDQGLVLSDKNQQKSDHIKNNEILTKTSNTIKGKWTADEDRYKNHSKSWPKKWSYIAEFLDGKTGKQCWERWTNHLQSDIRKGPWNEEEDKILIEAHKEVGNKWAEISKRLPGRTENSIKNHWNTTKRSLKHKMKENRSRNGSKGKLLQNYIREVTVAQEFEKEMMDNVNEDCNNDFNYEDWTTQEDDVGGYVDGNEMKYGYGIMDYEVGI</sequence>
<dbReference type="CDD" id="cd00167">
    <property type="entry name" value="SANT"/>
    <property type="match status" value="2"/>
</dbReference>
<dbReference type="Pfam" id="PF00249">
    <property type="entry name" value="Myb_DNA-binding"/>
    <property type="match status" value="1"/>
</dbReference>
<dbReference type="InterPro" id="IPR001005">
    <property type="entry name" value="SANT/Myb"/>
</dbReference>
<feature type="domain" description="HTH myb-type" evidence="4">
    <location>
        <begin position="225"/>
        <end position="279"/>
    </location>
</feature>
<dbReference type="SMART" id="SM00717">
    <property type="entry name" value="SANT"/>
    <property type="match status" value="2"/>
</dbReference>
<organism evidence="5">
    <name type="scientific">Medicago truncatula</name>
    <name type="common">Barrel medic</name>
    <name type="synonym">Medicago tribuloides</name>
    <dbReference type="NCBI Taxonomy" id="3880"/>
    <lineage>
        <taxon>Eukaryota</taxon>
        <taxon>Viridiplantae</taxon>
        <taxon>Streptophyta</taxon>
        <taxon>Embryophyta</taxon>
        <taxon>Tracheophyta</taxon>
        <taxon>Spermatophyta</taxon>
        <taxon>Magnoliopsida</taxon>
        <taxon>eudicotyledons</taxon>
        <taxon>Gunneridae</taxon>
        <taxon>Pentapetalae</taxon>
        <taxon>rosids</taxon>
        <taxon>fabids</taxon>
        <taxon>Fabales</taxon>
        <taxon>Fabaceae</taxon>
        <taxon>Papilionoideae</taxon>
        <taxon>50 kb inversion clade</taxon>
        <taxon>NPAAA clade</taxon>
        <taxon>Hologalegina</taxon>
        <taxon>IRL clade</taxon>
        <taxon>Trifolieae</taxon>
        <taxon>Medicago</taxon>
    </lineage>
</organism>
<evidence type="ECO:0000313" key="5">
    <source>
        <dbReference type="EMBL" id="RHN45596.1"/>
    </source>
</evidence>
<evidence type="ECO:0000259" key="3">
    <source>
        <dbReference type="PROSITE" id="PS50090"/>
    </source>
</evidence>
<dbReference type="Gramene" id="rna39972">
    <property type="protein sequence ID" value="RHN45596.1"/>
    <property type="gene ID" value="gene39972"/>
</dbReference>
<dbReference type="PANTHER" id="PTHR45614:SF285">
    <property type="entry name" value="TRANSCRIPTION FACTOR MYB98"/>
    <property type="match status" value="1"/>
</dbReference>
<gene>
    <name evidence="5" type="ORF">MtrunA17_Chr7g0233061</name>
</gene>
<name>A0A396GWT1_MEDTR</name>
<dbReference type="Proteomes" id="UP000265566">
    <property type="component" value="Chromosome 7"/>
</dbReference>